<dbReference type="InterPro" id="IPR046758">
    <property type="entry name" value="Sey1/RHD3-like_3HB"/>
</dbReference>
<reference evidence="12 13" key="1">
    <citation type="journal article" date="2024" name="Nat. Commun.">
        <title>Phylogenomics reveals the evolutionary origins of lichenization in chlorophyte algae.</title>
        <authorList>
            <person name="Puginier C."/>
            <person name="Libourel C."/>
            <person name="Otte J."/>
            <person name="Skaloud P."/>
            <person name="Haon M."/>
            <person name="Grisel S."/>
            <person name="Petersen M."/>
            <person name="Berrin J.G."/>
            <person name="Delaux P.M."/>
            <person name="Dal Grande F."/>
            <person name="Keller J."/>
        </authorList>
    </citation>
    <scope>NUCLEOTIDE SEQUENCE [LARGE SCALE GENOMIC DNA]</scope>
    <source>
        <strain evidence="12 13">SAG 216-7</strain>
    </source>
</reference>
<keyword evidence="1 8" id="KW-0812">Transmembrane</keyword>
<dbReference type="Pfam" id="PF20428">
    <property type="entry name" value="Sey1_3HB"/>
    <property type="match status" value="1"/>
</dbReference>
<evidence type="ECO:0000256" key="3">
    <source>
        <dbReference type="ARBA" id="ARBA00022801"/>
    </source>
</evidence>
<evidence type="ECO:0000256" key="4">
    <source>
        <dbReference type="ARBA" id="ARBA00022824"/>
    </source>
</evidence>
<dbReference type="PROSITE" id="PS51715">
    <property type="entry name" value="G_GB1_RHD3"/>
    <property type="match status" value="1"/>
</dbReference>
<name>A0ABR2YP72_9CHLO</name>
<dbReference type="PANTHER" id="PTHR45923:SF2">
    <property type="entry name" value="PROTEIN SEY1"/>
    <property type="match status" value="1"/>
</dbReference>
<dbReference type="EC" id="3.6.5.-" evidence="8"/>
<dbReference type="InterPro" id="IPR008803">
    <property type="entry name" value="RHD3/Sey1"/>
</dbReference>
<evidence type="ECO:0000256" key="8">
    <source>
        <dbReference type="HAMAP-Rule" id="MF_03109"/>
    </source>
</evidence>
<keyword evidence="6 8" id="KW-0342">GTP-binding</keyword>
<comment type="subcellular location">
    <subcellularLocation>
        <location evidence="8">Endoplasmic reticulum membrane</location>
        <topology evidence="8">Multi-pass membrane protein</topology>
    </subcellularLocation>
</comment>
<keyword evidence="5 8" id="KW-1133">Transmembrane helix</keyword>
<feature type="transmembrane region" description="Helical" evidence="10">
    <location>
        <begin position="692"/>
        <end position="725"/>
    </location>
</feature>
<feature type="compositionally biased region" description="Low complexity" evidence="9">
    <location>
        <begin position="804"/>
        <end position="816"/>
    </location>
</feature>
<dbReference type="PANTHER" id="PTHR45923">
    <property type="entry name" value="PROTEIN SEY1"/>
    <property type="match status" value="1"/>
</dbReference>
<evidence type="ECO:0000313" key="12">
    <source>
        <dbReference type="EMBL" id="KAK9908840.1"/>
    </source>
</evidence>
<feature type="region of interest" description="Disordered" evidence="9">
    <location>
        <begin position="801"/>
        <end position="824"/>
    </location>
</feature>
<evidence type="ECO:0000256" key="10">
    <source>
        <dbReference type="SAM" id="Phobius"/>
    </source>
</evidence>
<organism evidence="12 13">
    <name type="scientific">Coccomyxa subellipsoidea</name>
    <dbReference type="NCBI Taxonomy" id="248742"/>
    <lineage>
        <taxon>Eukaryota</taxon>
        <taxon>Viridiplantae</taxon>
        <taxon>Chlorophyta</taxon>
        <taxon>core chlorophytes</taxon>
        <taxon>Trebouxiophyceae</taxon>
        <taxon>Trebouxiophyceae incertae sedis</taxon>
        <taxon>Coccomyxaceae</taxon>
        <taxon>Coccomyxa</taxon>
    </lineage>
</organism>
<evidence type="ECO:0000259" key="11">
    <source>
        <dbReference type="PROSITE" id="PS51715"/>
    </source>
</evidence>
<evidence type="ECO:0000256" key="2">
    <source>
        <dbReference type="ARBA" id="ARBA00022741"/>
    </source>
</evidence>
<evidence type="ECO:0000313" key="13">
    <source>
        <dbReference type="Proteomes" id="UP001491310"/>
    </source>
</evidence>
<dbReference type="SUPFAM" id="SSF52540">
    <property type="entry name" value="P-loop containing nucleoside triphosphate hydrolases"/>
    <property type="match status" value="1"/>
</dbReference>
<dbReference type="Gene3D" id="3.40.50.300">
    <property type="entry name" value="P-loop containing nucleotide triphosphate hydrolases"/>
    <property type="match status" value="1"/>
</dbReference>
<feature type="topological domain" description="Cytoplasmic" evidence="8">
    <location>
        <begin position="1"/>
        <end position="689"/>
    </location>
</feature>
<feature type="topological domain" description="Lumenal" evidence="8">
    <location>
        <begin position="711"/>
        <end position="713"/>
    </location>
</feature>
<dbReference type="InterPro" id="IPR027417">
    <property type="entry name" value="P-loop_NTPase"/>
</dbReference>
<accession>A0ABR2YP72</accession>
<keyword evidence="3 8" id="KW-0378">Hydrolase</keyword>
<evidence type="ECO:0000256" key="1">
    <source>
        <dbReference type="ARBA" id="ARBA00022692"/>
    </source>
</evidence>
<proteinExistence type="inferred from homology"/>
<gene>
    <name evidence="12" type="ORF">WJX75_003572</name>
</gene>
<feature type="binding site" evidence="8">
    <location>
        <begin position="44"/>
        <end position="51"/>
    </location>
    <ligand>
        <name>GTP</name>
        <dbReference type="ChEBI" id="CHEBI:37565"/>
    </ligand>
</feature>
<keyword evidence="7 8" id="KW-0472">Membrane</keyword>
<sequence length="853" mass="93060">MSSTGILQVVDGDGEFNEKGVNDFVERHSIRDVGVGYQVVAITGPQSSGKSTLMNALFGTTFEEMDAMSGRRQTTKGIWLAKGQKIEEPSTLVLDLEGSDGRERGEDDNSFERQSSLFALAVADVLLVNMWAKDVGREAGAGKPLLKTIFQVNLKLFTPAPNKRRTVLLFVFRDRTRTPLQRLIETWEEDLRQMWAAITKPPNYEHFSFTDFFEVKYSSLPNFEEKEEEFRAESVLLRRRFSEDGEDTLVRVSNDKLPGHALALSLQKVWEIIRDQKDLNLPAHKVMVANIRCAEIMEDQLRALAEDQAWLGLRQEAASGLVPDFGTRAAALLDSCLSGYDEEARYFEDSVRRAKEGELVMRSQRLVAAAFADQLGLLRQAALARTVAALAQSEAQLDFAASASRAKVDALAYFQDGLEAVVVIGTNWDTLEAVEQVSREIDSHINKLRSQKVAEVGSRAEKSLVAGLAGPASALLDSCPSDLWPRLRRLLASSLGKASKVVEEGLQGYEVPGPDLNALHQQLEAFGRARVESAAREAAHTALPRMKDRFTEVFSKDEGGMPRSWGPRANIPAANQKARLAAAQLLAQLAVLRLDSAQEAEAGVVERAVLEHAGEGPSTSGADTTAGAAAGGSFDMVAAAEWPALAEEVVLLTPSQCRTLWRQFSSDTSYAVQQAQATQEANRAASNRWPPFWAIAAMLVLGFDEMLAVLYNPLWLILGLFLFLFGKTVYQELDVDAEMQRGLLPGAVALSGKFVPVLQSVSQRTLNTAREFLADPSALSERVHDGLAATGSAVREHIAPDAHSATAGPGSTAGGAREVSRNGLREAGVRKRRVGLGDVEMTEQSEQTEALLQ</sequence>
<evidence type="ECO:0000256" key="7">
    <source>
        <dbReference type="ARBA" id="ARBA00023136"/>
    </source>
</evidence>
<evidence type="ECO:0000256" key="9">
    <source>
        <dbReference type="SAM" id="MobiDB-lite"/>
    </source>
</evidence>
<comment type="caution">
    <text evidence="12">The sequence shown here is derived from an EMBL/GenBank/DDBJ whole genome shotgun (WGS) entry which is preliminary data.</text>
</comment>
<dbReference type="HAMAP" id="MF_03109">
    <property type="entry name" value="Sey1"/>
    <property type="match status" value="1"/>
</dbReference>
<keyword evidence="4 8" id="KW-0256">Endoplasmic reticulum</keyword>
<keyword evidence="13" id="KW-1185">Reference proteome</keyword>
<dbReference type="InterPro" id="IPR030386">
    <property type="entry name" value="G_GB1_RHD3_dom"/>
</dbReference>
<comment type="function">
    <text evidence="8">Probable GTP-binding protein that may be involved in cell development.</text>
</comment>
<feature type="domain" description="GB1/RHD3-type G" evidence="11">
    <location>
        <begin position="34"/>
        <end position="253"/>
    </location>
</feature>
<dbReference type="Proteomes" id="UP001491310">
    <property type="component" value="Unassembled WGS sequence"/>
</dbReference>
<comment type="similarity">
    <text evidence="8">Belongs to the TRAFAC class dynamin-like GTPase superfamily. GB1/RHD3 GTPase family. RHD3 subfamily.</text>
</comment>
<dbReference type="Pfam" id="PF05879">
    <property type="entry name" value="RHD3_GTPase"/>
    <property type="match status" value="1"/>
</dbReference>
<evidence type="ECO:0000256" key="5">
    <source>
        <dbReference type="ARBA" id="ARBA00022989"/>
    </source>
</evidence>
<dbReference type="EMBL" id="JALJOT010000007">
    <property type="protein sequence ID" value="KAK9908840.1"/>
    <property type="molecule type" value="Genomic_DNA"/>
</dbReference>
<keyword evidence="2 8" id="KW-0547">Nucleotide-binding</keyword>
<protein>
    <recommendedName>
        <fullName evidence="8">Protein ROOT HAIR DEFECTIVE 3 homolog</fullName>
        <ecNumber evidence="8">3.6.5.-</ecNumber>
    </recommendedName>
    <alternativeName>
        <fullName evidence="8">Protein SEY1 homolog</fullName>
    </alternativeName>
</protein>
<evidence type="ECO:0000256" key="6">
    <source>
        <dbReference type="ARBA" id="ARBA00023134"/>
    </source>
</evidence>
<feature type="topological domain" description="Cytoplasmic" evidence="8">
    <location>
        <begin position="735"/>
        <end position="853"/>
    </location>
</feature>